<dbReference type="RefSeq" id="WP_143063771.1">
    <property type="nucleotide sequence ID" value="NZ_CAESCL010000007.1"/>
</dbReference>
<evidence type="ECO:0000259" key="1">
    <source>
        <dbReference type="Pfam" id="PF02036"/>
    </source>
</evidence>
<dbReference type="InterPro" id="IPR003033">
    <property type="entry name" value="SCP2_sterol-bd_dom"/>
</dbReference>
<evidence type="ECO:0000313" key="2">
    <source>
        <dbReference type="EMBL" id="SEP64756.1"/>
    </source>
</evidence>
<protein>
    <submittedName>
        <fullName evidence="2">SCP-2 sterol transfer family protein</fullName>
    </submittedName>
</protein>
<dbReference type="Gene3D" id="3.30.1050.10">
    <property type="entry name" value="SCP2 sterol-binding domain"/>
    <property type="match status" value="1"/>
</dbReference>
<organism evidence="2 3">
    <name type="scientific">Piscibacillus halophilus</name>
    <dbReference type="NCBI Taxonomy" id="571933"/>
    <lineage>
        <taxon>Bacteria</taxon>
        <taxon>Bacillati</taxon>
        <taxon>Bacillota</taxon>
        <taxon>Bacilli</taxon>
        <taxon>Bacillales</taxon>
        <taxon>Bacillaceae</taxon>
        <taxon>Piscibacillus</taxon>
    </lineage>
</organism>
<keyword evidence="3" id="KW-1185">Reference proteome</keyword>
<proteinExistence type="predicted"/>
<dbReference type="PANTHER" id="PTHR10094:SF25">
    <property type="entry name" value="SCP2 STEROL-BINDING DOMAIN-CONTAINING PROTEIN 1"/>
    <property type="match status" value="1"/>
</dbReference>
<dbReference type="STRING" id="571933.SAMN05216362_1028"/>
<dbReference type="Pfam" id="PF02036">
    <property type="entry name" value="SCP2"/>
    <property type="match status" value="1"/>
</dbReference>
<gene>
    <name evidence="2" type="ORF">SAMN05216362_1028</name>
</gene>
<dbReference type="InterPro" id="IPR036527">
    <property type="entry name" value="SCP2_sterol-bd_dom_sf"/>
</dbReference>
<dbReference type="SUPFAM" id="SSF55718">
    <property type="entry name" value="SCP-like"/>
    <property type="match status" value="1"/>
</dbReference>
<dbReference type="Proteomes" id="UP000199427">
    <property type="component" value="Unassembled WGS sequence"/>
</dbReference>
<dbReference type="PANTHER" id="PTHR10094">
    <property type="entry name" value="STEROL CARRIER PROTEIN 2 SCP-2 FAMILY PROTEIN"/>
    <property type="match status" value="1"/>
</dbReference>
<dbReference type="AlphaFoldDB" id="A0A1H8ZJX9"/>
<reference evidence="2 3" key="1">
    <citation type="submission" date="2016-10" db="EMBL/GenBank/DDBJ databases">
        <authorList>
            <person name="de Groot N.N."/>
        </authorList>
    </citation>
    <scope>NUCLEOTIDE SEQUENCE [LARGE SCALE GENOMIC DNA]</scope>
    <source>
        <strain evidence="2 3">DSM 21633</strain>
    </source>
</reference>
<dbReference type="EMBL" id="FOES01000002">
    <property type="protein sequence ID" value="SEP64756.1"/>
    <property type="molecule type" value="Genomic_DNA"/>
</dbReference>
<sequence>MSLENRLNQLKDKMNANPSHIEGMTSTFSFVITDVEDTWSVEINKNQVHLINELLDEPTCLLKMDQSHFEKLLEGKLNATTAFMMGKIKAKGDLSEALKLQKILTYYQ</sequence>
<dbReference type="OrthoDB" id="9804656at2"/>
<evidence type="ECO:0000313" key="3">
    <source>
        <dbReference type="Proteomes" id="UP000199427"/>
    </source>
</evidence>
<accession>A0A1H8ZJX9</accession>
<dbReference type="GO" id="GO:0005829">
    <property type="term" value="C:cytosol"/>
    <property type="evidence" value="ECO:0007669"/>
    <property type="project" value="TreeGrafter"/>
</dbReference>
<feature type="domain" description="SCP2" evidence="1">
    <location>
        <begin position="7"/>
        <end position="104"/>
    </location>
</feature>
<name>A0A1H8ZJX9_9BACI</name>